<feature type="region of interest" description="Disordered" evidence="1">
    <location>
        <begin position="171"/>
        <end position="210"/>
    </location>
</feature>
<comment type="caution">
    <text evidence="3">The sequence shown here is derived from an EMBL/GenBank/DDBJ whole genome shotgun (WGS) entry which is preliminary data.</text>
</comment>
<reference evidence="3 4" key="1">
    <citation type="journal article" date="2021" name="Int. J. Syst. Evol. Microbiol.">
        <title>Pseudomonas piscium sp. nov., Pseudomonas pisciculturae sp. nov., Pseudomonas mucoides sp. nov. and Pseudomonas neuropathica sp. nov. isolated from rainbow trout.</title>
        <authorList>
            <person name="Duman M."/>
            <person name="Mulet M."/>
            <person name="Altun S."/>
            <person name="Saticioglu I.B."/>
            <person name="Gomila M."/>
            <person name="Lalucat J."/>
            <person name="Garcia-Valdes E."/>
        </authorList>
    </citation>
    <scope>NUCLEOTIDE SEQUENCE [LARGE SCALE GENOMIC DNA]</scope>
    <source>
        <strain evidence="3 4">LMG 28632</strain>
    </source>
</reference>
<evidence type="ECO:0000256" key="2">
    <source>
        <dbReference type="SAM" id="Phobius"/>
    </source>
</evidence>
<evidence type="ECO:0000313" key="4">
    <source>
        <dbReference type="Proteomes" id="UP000772591"/>
    </source>
</evidence>
<keyword evidence="2" id="KW-0812">Transmembrane</keyword>
<evidence type="ECO:0000313" key="3">
    <source>
        <dbReference type="EMBL" id="MBN3967543.1"/>
    </source>
</evidence>
<proteinExistence type="predicted"/>
<keyword evidence="2" id="KW-1133">Transmembrane helix</keyword>
<feature type="transmembrane region" description="Helical" evidence="2">
    <location>
        <begin position="62"/>
        <end position="89"/>
    </location>
</feature>
<dbReference type="RefSeq" id="WP_205893528.1">
    <property type="nucleotide sequence ID" value="NZ_JADEVO010000031.1"/>
</dbReference>
<dbReference type="EMBL" id="JADEVO010000031">
    <property type="protein sequence ID" value="MBN3967543.1"/>
    <property type="molecule type" value="Genomic_DNA"/>
</dbReference>
<organism evidence="3 4">
    <name type="scientific">Pseudomonas gregormendelii</name>
    <dbReference type="NCBI Taxonomy" id="1628277"/>
    <lineage>
        <taxon>Bacteria</taxon>
        <taxon>Pseudomonadati</taxon>
        <taxon>Pseudomonadota</taxon>
        <taxon>Gammaproteobacteria</taxon>
        <taxon>Pseudomonadales</taxon>
        <taxon>Pseudomonadaceae</taxon>
        <taxon>Pseudomonas</taxon>
    </lineage>
</organism>
<dbReference type="Proteomes" id="UP000772591">
    <property type="component" value="Unassembled WGS sequence"/>
</dbReference>
<protein>
    <submittedName>
        <fullName evidence="3">Uncharacterized protein</fullName>
    </submittedName>
</protein>
<keyword evidence="4" id="KW-1185">Reference proteome</keyword>
<gene>
    <name evidence="3" type="ORF">IMW75_19985</name>
</gene>
<evidence type="ECO:0000256" key="1">
    <source>
        <dbReference type="SAM" id="MobiDB-lite"/>
    </source>
</evidence>
<name>A0ABS3AK67_9PSED</name>
<accession>A0ABS3AK67</accession>
<feature type="transmembrane region" description="Helical" evidence="2">
    <location>
        <begin position="12"/>
        <end position="36"/>
    </location>
</feature>
<keyword evidence="2" id="KW-0472">Membrane</keyword>
<sequence length="210" mass="24151">MKKTFRNIYDWLAELVTPSVLIGFLMLSATVLFPYLKTRLQIMRLDVWGGKHWEMTAYGWDILWYAMPLMLLIFAISVLIGASVGIVIYEAGAGSDYRRRLDQAKQRYENAEKSGLERAKQHLRDDFASISAREKECNRLVADAMRQAEADEQRAQAAEWMLAHTNEKLAKLEARKSNAQGAAERHKRRNRQDPPIDDYGDYSGDPSPRR</sequence>